<sequence>MTDTCASPGTDLLRRITPTAYRERVREKAMPLKRLTEKKNDNVCYRFSEPQISGIMSGRGLIIDKRPWSCVDLIGTHLSLWTFEEMDFVKGRRR</sequence>
<dbReference type="AlphaFoldDB" id="A0A834I3M1"/>
<dbReference type="Proteomes" id="UP000625711">
    <property type="component" value="Unassembled WGS sequence"/>
</dbReference>
<protein>
    <submittedName>
        <fullName evidence="1">Uncharacterized protein</fullName>
    </submittedName>
</protein>
<accession>A0A834I3M1</accession>
<keyword evidence="2" id="KW-1185">Reference proteome</keyword>
<evidence type="ECO:0000313" key="2">
    <source>
        <dbReference type="Proteomes" id="UP000625711"/>
    </source>
</evidence>
<comment type="caution">
    <text evidence="1">The sequence shown here is derived from an EMBL/GenBank/DDBJ whole genome shotgun (WGS) entry which is preliminary data.</text>
</comment>
<reference evidence="1" key="1">
    <citation type="submission" date="2020-08" db="EMBL/GenBank/DDBJ databases">
        <title>Genome sequencing and assembly of the red palm weevil Rhynchophorus ferrugineus.</title>
        <authorList>
            <person name="Dias G.B."/>
            <person name="Bergman C.M."/>
            <person name="Manee M."/>
        </authorList>
    </citation>
    <scope>NUCLEOTIDE SEQUENCE</scope>
    <source>
        <strain evidence="1">AA-2017</strain>
        <tissue evidence="1">Whole larva</tissue>
    </source>
</reference>
<proteinExistence type="predicted"/>
<evidence type="ECO:0000313" key="1">
    <source>
        <dbReference type="EMBL" id="KAF7273815.1"/>
    </source>
</evidence>
<name>A0A834I3M1_RHYFE</name>
<dbReference type="EMBL" id="JAACXV010013284">
    <property type="protein sequence ID" value="KAF7273815.1"/>
    <property type="molecule type" value="Genomic_DNA"/>
</dbReference>
<organism evidence="1 2">
    <name type="scientific">Rhynchophorus ferrugineus</name>
    <name type="common">Red palm weevil</name>
    <name type="synonym">Curculio ferrugineus</name>
    <dbReference type="NCBI Taxonomy" id="354439"/>
    <lineage>
        <taxon>Eukaryota</taxon>
        <taxon>Metazoa</taxon>
        <taxon>Ecdysozoa</taxon>
        <taxon>Arthropoda</taxon>
        <taxon>Hexapoda</taxon>
        <taxon>Insecta</taxon>
        <taxon>Pterygota</taxon>
        <taxon>Neoptera</taxon>
        <taxon>Endopterygota</taxon>
        <taxon>Coleoptera</taxon>
        <taxon>Polyphaga</taxon>
        <taxon>Cucujiformia</taxon>
        <taxon>Curculionidae</taxon>
        <taxon>Dryophthorinae</taxon>
        <taxon>Rhynchophorus</taxon>
    </lineage>
</organism>
<gene>
    <name evidence="1" type="ORF">GWI33_013494</name>
</gene>